<evidence type="ECO:0000313" key="13">
    <source>
        <dbReference type="Proteomes" id="UP000516480"/>
    </source>
</evidence>
<dbReference type="Proteomes" id="UP000219974">
    <property type="component" value="Chromosome 13"/>
</dbReference>
<evidence type="ECO:0000313" key="12">
    <source>
        <dbReference type="Proteomes" id="UP000220214"/>
    </source>
</evidence>
<dbReference type="Proteomes" id="UP000516480">
    <property type="component" value="Chromosome 13"/>
</dbReference>
<dbReference type="VEuPathDB" id="PlasmoDB:PBANKA_1335800"/>
<feature type="signal peptide" evidence="2">
    <location>
        <begin position="1"/>
        <end position="21"/>
    </location>
</feature>
<dbReference type="EC" id="5.3.4.1" evidence="4"/>
<dbReference type="EMBL" id="LT160033">
    <property type="protein sequence ID" value="CXI97534.1"/>
    <property type="molecule type" value="Genomic_DNA"/>
</dbReference>
<evidence type="ECO:0000256" key="1">
    <source>
        <dbReference type="ARBA" id="ARBA00006347"/>
    </source>
</evidence>
<dbReference type="GO" id="GO:0003756">
    <property type="term" value="F:protein disulfide isomerase activity"/>
    <property type="evidence" value="ECO:0007669"/>
    <property type="project" value="UniProtKB-EC"/>
</dbReference>
<dbReference type="GO" id="GO:0006457">
    <property type="term" value="P:protein folding"/>
    <property type="evidence" value="ECO:0007669"/>
    <property type="project" value="TreeGrafter"/>
</dbReference>
<dbReference type="SUPFAM" id="SSF52833">
    <property type="entry name" value="Thioredoxin-like"/>
    <property type="match status" value="2"/>
</dbReference>
<evidence type="ECO:0000313" key="6">
    <source>
        <dbReference type="EMBL" id="SCM16632.1"/>
    </source>
</evidence>
<dbReference type="PROSITE" id="PS00194">
    <property type="entry name" value="THIOREDOXIN_1"/>
    <property type="match status" value="1"/>
</dbReference>
<dbReference type="EMBL" id="LT608261">
    <property type="protein sequence ID" value="SCM16632.1"/>
    <property type="molecule type" value="Genomic_DNA"/>
</dbReference>
<name>A0A0Y9ZLS1_PLABE</name>
<dbReference type="CDD" id="cd02961">
    <property type="entry name" value="PDI_a_family"/>
    <property type="match status" value="1"/>
</dbReference>
<keyword evidence="2" id="KW-0732">Signal</keyword>
<evidence type="ECO:0000313" key="5">
    <source>
        <dbReference type="EMBL" id="SCL97550.1"/>
    </source>
</evidence>
<evidence type="ECO:0000313" key="11">
    <source>
        <dbReference type="Proteomes" id="UP000219974"/>
    </source>
</evidence>
<dbReference type="EMBL" id="LT608149">
    <property type="protein sequence ID" value="SCL97550.1"/>
    <property type="molecule type" value="Genomic_DNA"/>
</dbReference>
<dbReference type="PROSITE" id="PS51352">
    <property type="entry name" value="THIOREDOXIN_2"/>
    <property type="match status" value="1"/>
</dbReference>
<evidence type="ECO:0000313" key="9">
    <source>
        <dbReference type="Proteomes" id="UP000069549"/>
    </source>
</evidence>
<dbReference type="OrthoDB" id="72053at2759"/>
<evidence type="ECO:0000256" key="2">
    <source>
        <dbReference type="SAM" id="SignalP"/>
    </source>
</evidence>
<dbReference type="Proteomes" id="UP000220214">
    <property type="component" value="Chromosome 13"/>
</dbReference>
<accession>A0A0Y9ZLS1</accession>
<dbReference type="Proteomes" id="UP000219860">
    <property type="component" value="Chromosome 13"/>
</dbReference>
<dbReference type="AlphaFoldDB" id="A0A0Y9ZLS1"/>
<dbReference type="Pfam" id="PF00085">
    <property type="entry name" value="Thioredoxin"/>
    <property type="match status" value="2"/>
</dbReference>
<proteinExistence type="inferred from homology"/>
<evidence type="ECO:0000313" key="10">
    <source>
        <dbReference type="Proteomes" id="UP000219860"/>
    </source>
</evidence>
<dbReference type="EMBL" id="LT608277">
    <property type="protein sequence ID" value="SCM18429.1"/>
    <property type="molecule type" value="Genomic_DNA"/>
</dbReference>
<dbReference type="InterPro" id="IPR013766">
    <property type="entry name" value="Thioredoxin_domain"/>
</dbReference>
<sequence length="543" mass="65083">MKCINLLIAFFILINFYYTNQDDWGKKEIVSINMDTFNRILEDQNQITLLIVYTHWCQRSILLLENLENISSILMYDSNINISKINVAINHEIIHIFDVYSYPSLFLIKKKQVYKYIGLNNVQSILLWIQEYLDESIYEIKNKEKLVLFLELKEYNILTIFVIIKEKKYYNMINDLISICKLIENTFFFYIKDNNLITFFENAFVAKSDNLNIAEIKEKDIYGILYKNDFFDKYFYLFNNSLNILYENESIVDDKLNALAKWINEKSEPLVIRFSEYYFSTLFSPETITLFIFYNDINELNKTDIIKCAKKHKMVTFAISGNVEVYEKRLLSDLLIDDIKKPIMRITQFKNDVEVPYKYKPLSDEIEINEKTIDQFINEFLTDNKYFYKKSERILPDEYNNGYVKIIVADNYDEHIFNNDKNVVVLYYAPWCGHCHKFDPIYRRIGKRLKLYINQNEDYKNDVIISKIDAANNEIYNVPIEGYPTIYLYEKSNKRIPIMYTEDKTEEKLISWICQMTNTNINIEKFLSINLDDEKLFENYEEL</sequence>
<dbReference type="EMBL" id="LT614639">
    <property type="protein sequence ID" value="SCN27860.1"/>
    <property type="molecule type" value="Genomic_DNA"/>
</dbReference>
<evidence type="ECO:0000259" key="3">
    <source>
        <dbReference type="PROSITE" id="PS51352"/>
    </source>
</evidence>
<gene>
    <name evidence="4" type="ORF">PBK173_000396700</name>
    <name evidence="8" type="ORF">PBNK65E_000385500</name>
    <name evidence="5" type="ORF">PBNK65NY_000385000</name>
    <name evidence="6" type="ORF">PBSP11A_000385500</name>
    <name evidence="7" type="ORF">PBSP11RLL_000385600</name>
</gene>
<dbReference type="GO" id="GO:0034976">
    <property type="term" value="P:response to endoplasmic reticulum stress"/>
    <property type="evidence" value="ECO:0007669"/>
    <property type="project" value="TreeGrafter"/>
</dbReference>
<reference evidence="4 9" key="1">
    <citation type="submission" date="2016-02" db="EMBL/GenBank/DDBJ databases">
        <authorList>
            <consortium name="Pathogen Informatics"/>
        </authorList>
    </citation>
    <scope>NUCLEOTIDE SEQUENCE [LARGE SCALE GENOMIC DNA]</scope>
    <source>
        <strain evidence="4 9">K173</strain>
        <strain evidence="5 13">NK65 ny</strain>
        <strain evidence="8 12">NK65e</strain>
        <strain evidence="6 10">SP11 Antwerpcl1</strain>
        <strain evidence="7 11">SP11 RLL</strain>
    </source>
</reference>
<dbReference type="Proteomes" id="UP000069549">
    <property type="component" value="Chromosome 13"/>
</dbReference>
<organism evidence="4 9">
    <name type="scientific">Plasmodium berghei</name>
    <dbReference type="NCBI Taxonomy" id="5821"/>
    <lineage>
        <taxon>Eukaryota</taxon>
        <taxon>Sar</taxon>
        <taxon>Alveolata</taxon>
        <taxon>Apicomplexa</taxon>
        <taxon>Aconoidasida</taxon>
        <taxon>Haemosporida</taxon>
        <taxon>Plasmodiidae</taxon>
        <taxon>Plasmodium</taxon>
        <taxon>Plasmodium (Vinckeia)</taxon>
    </lineage>
</organism>
<comment type="similarity">
    <text evidence="1">Belongs to the protein disulfide isomerase family.</text>
</comment>
<evidence type="ECO:0000313" key="4">
    <source>
        <dbReference type="EMBL" id="CXI97534.1"/>
    </source>
</evidence>
<feature type="domain" description="Thioredoxin" evidence="3">
    <location>
        <begin position="384"/>
        <end position="518"/>
    </location>
</feature>
<dbReference type="CDD" id="cd02995">
    <property type="entry name" value="PDI_a_PDI_a'_C"/>
    <property type="match status" value="1"/>
</dbReference>
<keyword evidence="4" id="KW-0413">Isomerase</keyword>
<dbReference type="PANTHER" id="PTHR18929:SF219">
    <property type="entry name" value="THIOREDOXIN"/>
    <property type="match status" value="1"/>
</dbReference>
<evidence type="ECO:0000313" key="7">
    <source>
        <dbReference type="EMBL" id="SCM18429.1"/>
    </source>
</evidence>
<dbReference type="GO" id="GO:0005783">
    <property type="term" value="C:endoplasmic reticulum"/>
    <property type="evidence" value="ECO:0007669"/>
    <property type="project" value="TreeGrafter"/>
</dbReference>
<dbReference type="InterPro" id="IPR017937">
    <property type="entry name" value="Thioredoxin_CS"/>
</dbReference>
<feature type="chain" id="PRO_5014243014" evidence="2">
    <location>
        <begin position="22"/>
        <end position="543"/>
    </location>
</feature>
<evidence type="ECO:0000313" key="8">
    <source>
        <dbReference type="EMBL" id="SCN27860.1"/>
    </source>
</evidence>
<dbReference type="PANTHER" id="PTHR18929">
    <property type="entry name" value="PROTEIN DISULFIDE ISOMERASE"/>
    <property type="match status" value="1"/>
</dbReference>
<protein>
    <submittedName>
        <fullName evidence="4">Protein disulfide-isomerase, putative</fullName>
        <ecNumber evidence="4">5.3.4.1</ecNumber>
    </submittedName>
</protein>
<dbReference type="OMA" id="LIVYTHW"/>
<dbReference type="InterPro" id="IPR036249">
    <property type="entry name" value="Thioredoxin-like_sf"/>
</dbReference>
<dbReference type="Gene3D" id="3.40.30.10">
    <property type="entry name" value="Glutaredoxin"/>
    <property type="match status" value="3"/>
</dbReference>